<sequence>MNTLQKIQVVNIKCWGCANTATKALEALWATDISIDIPSWSIEYNFSWDRNTVVEKLCSLGYPEVWSEAAKSFMRKAVSYTSCAIWKMK</sequence>
<dbReference type="InterPro" id="IPR006121">
    <property type="entry name" value="HMA_dom"/>
</dbReference>
<dbReference type="CDD" id="cd00371">
    <property type="entry name" value="HMA"/>
    <property type="match status" value="1"/>
</dbReference>
<dbReference type="InterPro" id="IPR036163">
    <property type="entry name" value="HMA_dom_sf"/>
</dbReference>
<dbReference type="EMBL" id="AMFJ01021663">
    <property type="protein sequence ID" value="EKD65884.1"/>
    <property type="molecule type" value="Genomic_DNA"/>
</dbReference>
<name>K2BUF7_9BACT</name>
<dbReference type="Gene3D" id="3.30.70.100">
    <property type="match status" value="1"/>
</dbReference>
<accession>K2BUF7</accession>
<dbReference type="SUPFAM" id="SSF55008">
    <property type="entry name" value="HMA, heavy metal-associated domain"/>
    <property type="match status" value="1"/>
</dbReference>
<evidence type="ECO:0000313" key="1">
    <source>
        <dbReference type="EMBL" id="EKD65884.1"/>
    </source>
</evidence>
<organism evidence="1">
    <name type="scientific">uncultured bacterium</name>
    <name type="common">gcode 4</name>
    <dbReference type="NCBI Taxonomy" id="1234023"/>
    <lineage>
        <taxon>Bacteria</taxon>
        <taxon>environmental samples</taxon>
    </lineage>
</organism>
<reference evidence="1" key="1">
    <citation type="journal article" date="2012" name="Science">
        <title>Fermentation, hydrogen, and sulfur metabolism in multiple uncultivated bacterial phyla.</title>
        <authorList>
            <person name="Wrighton K.C."/>
            <person name="Thomas B.C."/>
            <person name="Sharon I."/>
            <person name="Miller C.S."/>
            <person name="Castelle C.J."/>
            <person name="VerBerkmoes N.C."/>
            <person name="Wilkins M.J."/>
            <person name="Hettich R.L."/>
            <person name="Lipton M.S."/>
            <person name="Williams K.H."/>
            <person name="Long P.E."/>
            <person name="Banfield J.F."/>
        </authorList>
    </citation>
    <scope>NUCLEOTIDE SEQUENCE [LARGE SCALE GENOMIC DNA]</scope>
</reference>
<dbReference type="AlphaFoldDB" id="K2BUF7"/>
<comment type="caution">
    <text evidence="1">The sequence shown here is derived from an EMBL/GenBank/DDBJ whole genome shotgun (WGS) entry which is preliminary data.</text>
</comment>
<protein>
    <submittedName>
        <fullName evidence="1">Heavy metal transport/detoxification protein</fullName>
    </submittedName>
</protein>
<dbReference type="GO" id="GO:0046872">
    <property type="term" value="F:metal ion binding"/>
    <property type="evidence" value="ECO:0007669"/>
    <property type="project" value="InterPro"/>
</dbReference>
<proteinExistence type="predicted"/>
<gene>
    <name evidence="1" type="ORF">ACD_49C00077G0012</name>
</gene>